<dbReference type="GO" id="GO:0006364">
    <property type="term" value="P:rRNA processing"/>
    <property type="evidence" value="ECO:0007669"/>
    <property type="project" value="UniProtKB-ARBA"/>
</dbReference>
<dbReference type="GO" id="GO:0009982">
    <property type="term" value="F:pseudouridine synthase activity"/>
    <property type="evidence" value="ECO:0007669"/>
    <property type="project" value="InterPro"/>
</dbReference>
<dbReference type="PANTHER" id="PTHR47683:SF2">
    <property type="entry name" value="RNA-BINDING S4 DOMAIN-CONTAINING PROTEIN"/>
    <property type="match status" value="1"/>
</dbReference>
<dbReference type="InterPro" id="IPR018496">
    <property type="entry name" value="PsdUridine_synth_RsuA/RluB_CS"/>
</dbReference>
<accession>X1CQH8</accession>
<dbReference type="SMART" id="SM00363">
    <property type="entry name" value="S4"/>
    <property type="match status" value="1"/>
</dbReference>
<dbReference type="CDD" id="cd00165">
    <property type="entry name" value="S4"/>
    <property type="match status" value="1"/>
</dbReference>
<evidence type="ECO:0000256" key="2">
    <source>
        <dbReference type="ARBA" id="ARBA00023235"/>
    </source>
</evidence>
<dbReference type="Gene3D" id="3.10.290.10">
    <property type="entry name" value="RNA-binding S4 domain"/>
    <property type="match status" value="1"/>
</dbReference>
<dbReference type="SUPFAM" id="SSF55174">
    <property type="entry name" value="Alpha-L RNA-binding motif"/>
    <property type="match status" value="1"/>
</dbReference>
<evidence type="ECO:0000313" key="4">
    <source>
        <dbReference type="EMBL" id="GAH10067.1"/>
    </source>
</evidence>
<dbReference type="PROSITE" id="PS50889">
    <property type="entry name" value="S4"/>
    <property type="match status" value="1"/>
</dbReference>
<dbReference type="InterPro" id="IPR002942">
    <property type="entry name" value="S4_RNA-bd"/>
</dbReference>
<name>X1CQH8_9ZZZZ</name>
<organism evidence="4">
    <name type="scientific">marine sediment metagenome</name>
    <dbReference type="NCBI Taxonomy" id="412755"/>
    <lineage>
        <taxon>unclassified sequences</taxon>
        <taxon>metagenomes</taxon>
        <taxon>ecological metagenomes</taxon>
    </lineage>
</organism>
<dbReference type="GO" id="GO:0003723">
    <property type="term" value="F:RNA binding"/>
    <property type="evidence" value="ECO:0007669"/>
    <property type="project" value="InterPro"/>
</dbReference>
<dbReference type="PANTHER" id="PTHR47683">
    <property type="entry name" value="PSEUDOURIDINE SYNTHASE FAMILY PROTEIN-RELATED"/>
    <property type="match status" value="1"/>
</dbReference>
<comment type="caution">
    <text evidence="4">The sequence shown here is derived from an EMBL/GenBank/DDBJ whole genome shotgun (WGS) entry which is preliminary data.</text>
</comment>
<proteinExistence type="inferred from homology"/>
<dbReference type="InterPro" id="IPR050343">
    <property type="entry name" value="RsuA_PseudoU_synthase"/>
</dbReference>
<comment type="similarity">
    <text evidence="1">Belongs to the pseudouridine synthase RsuA family.</text>
</comment>
<feature type="non-terminal residue" evidence="4">
    <location>
        <position position="157"/>
    </location>
</feature>
<keyword evidence="2" id="KW-0413">Isomerase</keyword>
<protein>
    <recommendedName>
        <fullName evidence="3">RNA-binding S4 domain-containing protein</fullName>
    </recommendedName>
</protein>
<dbReference type="FunFam" id="3.10.290.10:FF:000003">
    <property type="entry name" value="Pseudouridine synthase"/>
    <property type="match status" value="1"/>
</dbReference>
<dbReference type="Gene3D" id="3.30.70.580">
    <property type="entry name" value="Pseudouridine synthase I, catalytic domain, N-terminal subdomain"/>
    <property type="match status" value="1"/>
</dbReference>
<dbReference type="Gene3D" id="3.30.70.1560">
    <property type="entry name" value="Alpha-L RNA-binding motif"/>
    <property type="match status" value="1"/>
</dbReference>
<dbReference type="EMBL" id="BART01035012">
    <property type="protein sequence ID" value="GAH10067.1"/>
    <property type="molecule type" value="Genomic_DNA"/>
</dbReference>
<dbReference type="InterPro" id="IPR042092">
    <property type="entry name" value="PsdUridine_s_RsuA/RluB/E/F_cat"/>
</dbReference>
<dbReference type="SUPFAM" id="SSF55120">
    <property type="entry name" value="Pseudouridine synthase"/>
    <property type="match status" value="1"/>
</dbReference>
<feature type="domain" description="RNA-binding S4" evidence="3">
    <location>
        <begin position="3"/>
        <end position="66"/>
    </location>
</feature>
<gene>
    <name evidence="4" type="ORF">S01H4_59646</name>
</gene>
<evidence type="ECO:0000259" key="3">
    <source>
        <dbReference type="SMART" id="SM00363"/>
    </source>
</evidence>
<dbReference type="InterPro" id="IPR006145">
    <property type="entry name" value="PsdUridine_synth_RsuA/RluA"/>
</dbReference>
<evidence type="ECO:0000256" key="1">
    <source>
        <dbReference type="ARBA" id="ARBA00008348"/>
    </source>
</evidence>
<dbReference type="PROSITE" id="PS01149">
    <property type="entry name" value="PSI_RSU"/>
    <property type="match status" value="1"/>
</dbReference>
<dbReference type="AlphaFoldDB" id="X1CQH8"/>
<dbReference type="Pfam" id="PF01479">
    <property type="entry name" value="S4"/>
    <property type="match status" value="1"/>
</dbReference>
<sequence length="157" mass="17848">MKVRINKFMARSGITSRRGADRLIAQGRVTVNDQIVQELGLKIDDRGDKVELDGKKILPIKKPEYILLNKPLGYLVTRKDPFGRKTVMKLLPPDKSFLFPVGRLDFESEGLLLFTNDGELAHRLMHPSFKVKKEYLIRIADRPGAAEIKSLEKGIIH</sequence>
<dbReference type="Pfam" id="PF00849">
    <property type="entry name" value="PseudoU_synth_2"/>
    <property type="match status" value="1"/>
</dbReference>
<dbReference type="InterPro" id="IPR020103">
    <property type="entry name" value="PsdUridine_synth_cat_dom_sf"/>
</dbReference>
<dbReference type="InterPro" id="IPR036986">
    <property type="entry name" value="S4_RNA-bd_sf"/>
</dbReference>
<dbReference type="GO" id="GO:0001522">
    <property type="term" value="P:pseudouridine synthesis"/>
    <property type="evidence" value="ECO:0007669"/>
    <property type="project" value="InterPro"/>
</dbReference>
<dbReference type="InterPro" id="IPR020094">
    <property type="entry name" value="TruA/RsuA/RluB/E/F_N"/>
</dbReference>
<reference evidence="4" key="1">
    <citation type="journal article" date="2014" name="Front. Microbiol.">
        <title>High frequency of phylogenetically diverse reductive dehalogenase-homologous genes in deep subseafloor sedimentary metagenomes.</title>
        <authorList>
            <person name="Kawai M."/>
            <person name="Futagami T."/>
            <person name="Toyoda A."/>
            <person name="Takaki Y."/>
            <person name="Nishi S."/>
            <person name="Hori S."/>
            <person name="Arai W."/>
            <person name="Tsubouchi T."/>
            <person name="Morono Y."/>
            <person name="Uchiyama I."/>
            <person name="Ito T."/>
            <person name="Fujiyama A."/>
            <person name="Inagaki F."/>
            <person name="Takami H."/>
        </authorList>
    </citation>
    <scope>NUCLEOTIDE SEQUENCE</scope>
    <source>
        <strain evidence="4">Expedition CK06-06</strain>
    </source>
</reference>